<dbReference type="PANTHER" id="PTHR43016:SF16">
    <property type="entry name" value="METALLOPROTEASE, PUTATIVE (AFU_ORTHOLOGUE AFUA_4G07610)-RELATED"/>
    <property type="match status" value="1"/>
</dbReference>
<evidence type="ECO:0000259" key="3">
    <source>
        <dbReference type="Pfam" id="PF05193"/>
    </source>
</evidence>
<dbReference type="SUPFAM" id="SSF63411">
    <property type="entry name" value="LuxS/MPP-like metallohydrolase"/>
    <property type="match status" value="4"/>
</dbReference>
<name>A0A1D2JGK3_PARBR</name>
<dbReference type="GO" id="GO:0046872">
    <property type="term" value="F:metal ion binding"/>
    <property type="evidence" value="ECO:0007669"/>
    <property type="project" value="InterPro"/>
</dbReference>
<dbReference type="Pfam" id="PF05193">
    <property type="entry name" value="Peptidase_M16_C"/>
    <property type="match status" value="1"/>
</dbReference>
<feature type="compositionally biased region" description="Acidic residues" evidence="1">
    <location>
        <begin position="1030"/>
        <end position="1062"/>
    </location>
</feature>
<dbReference type="PANTHER" id="PTHR43016">
    <property type="entry name" value="PRESEQUENCE PROTEASE"/>
    <property type="match status" value="1"/>
</dbReference>
<feature type="region of interest" description="Disordered" evidence="1">
    <location>
        <begin position="1016"/>
        <end position="1062"/>
    </location>
</feature>
<dbReference type="AlphaFoldDB" id="A0A1D2JGK3"/>
<dbReference type="InterPro" id="IPR011249">
    <property type="entry name" value="Metalloenz_LuxS/M16"/>
</dbReference>
<dbReference type="Pfam" id="PF00675">
    <property type="entry name" value="Peptidase_M16"/>
    <property type="match status" value="1"/>
</dbReference>
<sequence length="1062" mass="120632">MGSVREENYFRQLQKFKPDYSPSFFTQYESERTGMRVVVIDRQGPIVEGYFVLATEIHDDSGSPHTLEHLCFMGSRSYQYKGFLDKLATRAYSNTNAWTATDHTAYTLDTAGWEGFAQILPVYLEHIIAPTLTDAGCYTEVYHVDGTGHDAGVVYSEMQGVQNTSSELIDLKAKRLLYPEKIGFRYETGGMMEQLRVLTADRIRAFHREMYQPRNLCLIIAGEVDHDNMLQILNRFESTVLDIIPHPDSTFKRPWMESPQIPMLEKSVIERVEFPETDESFGEVEIRFLGPDCTDIILSSALSVSLMYLAGSSATVLENTLVQKEQLASAVYYSTSDSPRTEVSFTLTSVATEKLEQVHRRFFEVLRENMQKEVDMEYMRECVRRQKRSWKFATETSTFPFAGRVITDFLFGKRDGSTLLDIASLSEYDELEKWNDSQWRGFIRKWMSEASHVSILGVPSAKLATKLKEDEESRVAWRKKTLGEEGLKRLAEKLEQAKAENDKEIPESDLSKFKVPGTDSIPFLYTTTARSGLALRRGHPDNRIQNLVDSDAPDSPLFIHFEHINSNFVQVFLTISTKSVPVELRPLLAVYTEAYFSIPVLRNGEEIPFEQVIVELERDTVGYNMDVGFGNPEMLIITFQAEPEKYEAVISFINELSWESIFDVERLKAITVRLLCDVPDAKRSGNDMLDAMQIMVKHTPESIIRARSTLVKGLYLKRTKQQLEENPEVVVARMKELRKQLFRFENLRVFVIADMERLQNPSSAWKPFIDRLDATDSLVPITKLRDRLTEAAKNPGTISYIVPMSTIDSSFANTSAKGPDSYDHPRLPALLVAMAYMNAVEGPLWVAIRGTGLAYGSRFRYNVDAGLVHFNVYRSPNAYKAFEAGKKIVEDHLCGKVPFDPLMTLEGAISSIVVDFVNEQTTPASAAQASFVRQVIRVLPSDYQEKILRKVREIEIGEIKEALRDIILPLFTPGKSDIVVTCSRVLEEPIKKGFESVGYKPEVRSLKFFEDDYGLKLDEGEKDGEGEGEGKDEEEEDSGNDDDSEDEDEDEDGDDDDDDEMN</sequence>
<protein>
    <recommendedName>
        <fullName evidence="6">Zinc metalloprotease</fullName>
    </recommendedName>
</protein>
<proteinExistence type="predicted"/>
<feature type="compositionally biased region" description="Basic and acidic residues" evidence="1">
    <location>
        <begin position="1016"/>
        <end position="1029"/>
    </location>
</feature>
<dbReference type="InterPro" id="IPR011765">
    <property type="entry name" value="Pept_M16_N"/>
</dbReference>
<evidence type="ECO:0000313" key="4">
    <source>
        <dbReference type="EMBL" id="ODH34010.1"/>
    </source>
</evidence>
<dbReference type="FunFam" id="3.30.830.10:FF:000015">
    <property type="entry name" value="Putative zinc metalloprotease"/>
    <property type="match status" value="1"/>
</dbReference>
<dbReference type="VEuPathDB" id="FungiDB:PADG_04088"/>
<evidence type="ECO:0000259" key="2">
    <source>
        <dbReference type="Pfam" id="PF00675"/>
    </source>
</evidence>
<gene>
    <name evidence="4" type="ORF">ACO22_03233</name>
</gene>
<evidence type="ECO:0000313" key="5">
    <source>
        <dbReference type="Proteomes" id="UP000242814"/>
    </source>
</evidence>
<dbReference type="FunFam" id="3.30.830.10:FF:000031">
    <property type="entry name" value="Putative zinc metalloprotease"/>
    <property type="match status" value="1"/>
</dbReference>
<accession>A0A1D2JGK3</accession>
<feature type="domain" description="Peptidase M16 C-terminal" evidence="3">
    <location>
        <begin position="198"/>
        <end position="381"/>
    </location>
</feature>
<dbReference type="FunFam" id="3.30.830.10:FF:000036">
    <property type="entry name" value="Putative zinc metalloprotease"/>
    <property type="match status" value="1"/>
</dbReference>
<dbReference type="InterPro" id="IPR007863">
    <property type="entry name" value="Peptidase_M16_C"/>
</dbReference>
<evidence type="ECO:0008006" key="6">
    <source>
        <dbReference type="Google" id="ProtNLM"/>
    </source>
</evidence>
<evidence type="ECO:0000256" key="1">
    <source>
        <dbReference type="SAM" id="MobiDB-lite"/>
    </source>
</evidence>
<dbReference type="EMBL" id="LZYO01000107">
    <property type="protein sequence ID" value="ODH34010.1"/>
    <property type="molecule type" value="Genomic_DNA"/>
</dbReference>
<organism evidence="4 5">
    <name type="scientific">Paracoccidioides brasiliensis</name>
    <dbReference type="NCBI Taxonomy" id="121759"/>
    <lineage>
        <taxon>Eukaryota</taxon>
        <taxon>Fungi</taxon>
        <taxon>Dikarya</taxon>
        <taxon>Ascomycota</taxon>
        <taxon>Pezizomycotina</taxon>
        <taxon>Eurotiomycetes</taxon>
        <taxon>Eurotiomycetidae</taxon>
        <taxon>Onygenales</taxon>
        <taxon>Ajellomycetaceae</taxon>
        <taxon>Paracoccidioides</taxon>
    </lineage>
</organism>
<comment type="caution">
    <text evidence="4">The sequence shown here is derived from an EMBL/GenBank/DDBJ whole genome shotgun (WGS) entry which is preliminary data.</text>
</comment>
<dbReference type="VEuPathDB" id="FungiDB:PABG_11354"/>
<dbReference type="Proteomes" id="UP000242814">
    <property type="component" value="Unassembled WGS sequence"/>
</dbReference>
<feature type="domain" description="Peptidase M16 N-terminal" evidence="2">
    <location>
        <begin position="58"/>
        <end position="137"/>
    </location>
</feature>
<reference evidence="4 5" key="1">
    <citation type="submission" date="2016-06" db="EMBL/GenBank/DDBJ databases">
        <authorList>
            <person name="Kjaerup R.B."/>
            <person name="Dalgaard T.S."/>
            <person name="Juul-Madsen H.R."/>
        </authorList>
    </citation>
    <scope>NUCLEOTIDE SEQUENCE [LARGE SCALE GENOMIC DNA]</scope>
    <source>
        <strain evidence="4 5">Pb300</strain>
    </source>
</reference>
<dbReference type="Gene3D" id="3.30.830.10">
    <property type="entry name" value="Metalloenzyme, LuxS/M16 peptidase-like"/>
    <property type="match status" value="4"/>
</dbReference>